<dbReference type="CDD" id="cd04301">
    <property type="entry name" value="NAT_SF"/>
    <property type="match status" value="1"/>
</dbReference>
<feature type="domain" description="N-acetyltransferase" evidence="1">
    <location>
        <begin position="1"/>
        <end position="115"/>
    </location>
</feature>
<dbReference type="AlphaFoldDB" id="A0AAW6RKN1"/>
<proteinExistence type="predicted"/>
<dbReference type="InterPro" id="IPR053144">
    <property type="entry name" value="Acetyltransferase_Butenolide"/>
</dbReference>
<accession>A0AAW6RKN1</accession>
<comment type="caution">
    <text evidence="2">The sequence shown here is derived from an EMBL/GenBank/DDBJ whole genome shotgun (WGS) entry which is preliminary data.</text>
</comment>
<keyword evidence="2" id="KW-0808">Transferase</keyword>
<name>A0AAW6RKN1_9BURK</name>
<dbReference type="PROSITE" id="PS51186">
    <property type="entry name" value="GNAT"/>
    <property type="match status" value="1"/>
</dbReference>
<dbReference type="InterPro" id="IPR000182">
    <property type="entry name" value="GNAT_dom"/>
</dbReference>
<dbReference type="SUPFAM" id="SSF55729">
    <property type="entry name" value="Acyl-CoA N-acyltransferases (Nat)"/>
    <property type="match status" value="1"/>
</dbReference>
<evidence type="ECO:0000313" key="3">
    <source>
        <dbReference type="Proteomes" id="UP001237156"/>
    </source>
</evidence>
<protein>
    <submittedName>
        <fullName evidence="2">GNAT family N-acetyltransferase</fullName>
        <ecNumber evidence="2">2.3.1.-</ecNumber>
    </submittedName>
</protein>
<sequence>MELLKNTSLGARRPLDDSARIAAMLAHANLVVTAWDAASLIGVARCVTDFAYCCYLSDLAVRESHQKQGIGIALIDKVKSALHPACKIILLAAPDAAGYYPHIGFSQHMSAWVKA</sequence>
<keyword evidence="2" id="KW-0012">Acyltransferase</keyword>
<dbReference type="Proteomes" id="UP001237156">
    <property type="component" value="Unassembled WGS sequence"/>
</dbReference>
<dbReference type="EMBL" id="JARVII010000011">
    <property type="protein sequence ID" value="MDG9699414.1"/>
    <property type="molecule type" value="Genomic_DNA"/>
</dbReference>
<dbReference type="InterPro" id="IPR016181">
    <property type="entry name" value="Acyl_CoA_acyltransferase"/>
</dbReference>
<evidence type="ECO:0000259" key="1">
    <source>
        <dbReference type="PROSITE" id="PS51186"/>
    </source>
</evidence>
<gene>
    <name evidence="2" type="ORF">QB898_06735</name>
</gene>
<dbReference type="EC" id="2.3.1.-" evidence="2"/>
<dbReference type="Gene3D" id="3.40.630.30">
    <property type="match status" value="1"/>
</dbReference>
<reference evidence="2 3" key="1">
    <citation type="submission" date="2023-04" db="EMBL/GenBank/DDBJ databases">
        <title>Ottowia paracancer sp. nov., isolated from human stomach.</title>
        <authorList>
            <person name="Song Y."/>
        </authorList>
    </citation>
    <scope>NUCLEOTIDE SEQUENCE [LARGE SCALE GENOMIC DNA]</scope>
    <source>
        <strain evidence="2 3">10c7w1</strain>
    </source>
</reference>
<dbReference type="PANTHER" id="PTHR43233:SF1">
    <property type="entry name" value="FAMILY N-ACETYLTRANSFERASE, PUTATIVE (AFU_ORTHOLOGUE AFUA_6G03350)-RELATED"/>
    <property type="match status" value="1"/>
</dbReference>
<evidence type="ECO:0000313" key="2">
    <source>
        <dbReference type="EMBL" id="MDG9699414.1"/>
    </source>
</evidence>
<dbReference type="PANTHER" id="PTHR43233">
    <property type="entry name" value="FAMILY N-ACETYLTRANSFERASE, PUTATIVE (AFU_ORTHOLOGUE AFUA_6G03350)-RELATED"/>
    <property type="match status" value="1"/>
</dbReference>
<organism evidence="2 3">
    <name type="scientific">Ottowia cancrivicina</name>
    <dbReference type="NCBI Taxonomy" id="3040346"/>
    <lineage>
        <taxon>Bacteria</taxon>
        <taxon>Pseudomonadati</taxon>
        <taxon>Pseudomonadota</taxon>
        <taxon>Betaproteobacteria</taxon>
        <taxon>Burkholderiales</taxon>
        <taxon>Comamonadaceae</taxon>
        <taxon>Ottowia</taxon>
    </lineage>
</organism>
<dbReference type="GO" id="GO:0016747">
    <property type="term" value="F:acyltransferase activity, transferring groups other than amino-acyl groups"/>
    <property type="evidence" value="ECO:0007669"/>
    <property type="project" value="InterPro"/>
</dbReference>
<dbReference type="RefSeq" id="WP_279524317.1">
    <property type="nucleotide sequence ID" value="NZ_JARVII010000011.1"/>
</dbReference>
<keyword evidence="3" id="KW-1185">Reference proteome</keyword>
<dbReference type="Pfam" id="PF13673">
    <property type="entry name" value="Acetyltransf_10"/>
    <property type="match status" value="1"/>
</dbReference>